<dbReference type="GeneID" id="302269217"/>
<gene>
    <name evidence="1" type="ORF">NCTC7911_00560</name>
</gene>
<dbReference type="InterPro" id="IPR038573">
    <property type="entry name" value="BrnT_sf"/>
</dbReference>
<dbReference type="Gene3D" id="3.10.450.530">
    <property type="entry name" value="Ribonuclease toxin, BrnT, of type II toxin-antitoxin system"/>
    <property type="match status" value="1"/>
</dbReference>
<organism evidence="1 2">
    <name type="scientific">Moraxella lacunata</name>
    <dbReference type="NCBI Taxonomy" id="477"/>
    <lineage>
        <taxon>Bacteria</taxon>
        <taxon>Pseudomonadati</taxon>
        <taxon>Pseudomonadota</taxon>
        <taxon>Gammaproteobacteria</taxon>
        <taxon>Moraxellales</taxon>
        <taxon>Moraxellaceae</taxon>
        <taxon>Moraxella</taxon>
    </lineage>
</organism>
<dbReference type="AlphaFoldDB" id="A0A378QE51"/>
<name>A0A378QE51_MORLA</name>
<dbReference type="InterPro" id="IPR007460">
    <property type="entry name" value="BrnT_toxin"/>
</dbReference>
<sequence>MIFEWDDNKNRINKQKHGVSFETASRIFLDPFLIVTEDTAHNEVRWLGVGSVDGVVVLLVVHTHTDTDGTEVIRIISARKLSKGEIERYGYC</sequence>
<dbReference type="RefSeq" id="WP_115247232.1">
    <property type="nucleotide sequence ID" value="NZ_UGQC01000001.1"/>
</dbReference>
<evidence type="ECO:0000313" key="1">
    <source>
        <dbReference type="EMBL" id="STY99187.1"/>
    </source>
</evidence>
<keyword evidence="2" id="KW-1185">Reference proteome</keyword>
<accession>A0A378QE51</accession>
<proteinExistence type="predicted"/>
<reference evidence="1 2" key="1">
    <citation type="submission" date="2018-06" db="EMBL/GenBank/DDBJ databases">
        <authorList>
            <consortium name="Pathogen Informatics"/>
            <person name="Doyle S."/>
        </authorList>
    </citation>
    <scope>NUCLEOTIDE SEQUENCE [LARGE SCALE GENOMIC DNA]</scope>
    <source>
        <strain evidence="1 2">NCTC7911</strain>
    </source>
</reference>
<evidence type="ECO:0000313" key="2">
    <source>
        <dbReference type="Proteomes" id="UP000254107"/>
    </source>
</evidence>
<dbReference type="Pfam" id="PF04365">
    <property type="entry name" value="BrnT_toxin"/>
    <property type="match status" value="1"/>
</dbReference>
<dbReference type="Proteomes" id="UP000254107">
    <property type="component" value="Unassembled WGS sequence"/>
</dbReference>
<protein>
    <submittedName>
        <fullName evidence="1">Protein of uncharacterized function (DUF497)</fullName>
    </submittedName>
</protein>
<dbReference type="EMBL" id="UGQC01000001">
    <property type="protein sequence ID" value="STY99187.1"/>
    <property type="molecule type" value="Genomic_DNA"/>
</dbReference>